<comment type="caution">
    <text evidence="5">The sequence shown here is derived from an EMBL/GenBank/DDBJ whole genome shotgun (WGS) entry which is preliminary data.</text>
</comment>
<dbReference type="GO" id="GO:0000976">
    <property type="term" value="F:transcription cis-regulatory region binding"/>
    <property type="evidence" value="ECO:0007669"/>
    <property type="project" value="TreeGrafter"/>
</dbReference>
<dbReference type="Pfam" id="PF11951">
    <property type="entry name" value="Fungal_trans_2"/>
    <property type="match status" value="1"/>
</dbReference>
<dbReference type="EMBL" id="SELW01000657">
    <property type="protein sequence ID" value="TID14848.1"/>
    <property type="molecule type" value="Genomic_DNA"/>
</dbReference>
<sequence>MPKLNNSFDNFVSTSNADSTSSAGINKSKKSTPSRSRNGCVHCRKAKIKCDETKPICINCSKSNRKCDYSIQLVWGGRPYKKPRAEKLNKFSNLPNSQLNSIKTVNTPANNFEFNNISPKQITNTLNPIENLNQLLKIQKKKQQQQQRVPSQPPSPSPPPQQQSLTNLELLEPSKLQPIPSPTTNPIIDTLATFYDQKVTQSLPWSILEEIDQCDLIKEPSLESSGFIVSPSSPFEFDISDPVSSSPHNNLISIPLINEHKQLTDNSSTNSVLIEPIPRGLLPLPDILLNSPHFYEPFQHYVNSTTNLLTPADNTVYINNPFKYVLPKLAMTNDGLMSLIIAFGLAHKSMLSKTDPTELIDSLLSRALSDLLVLLNNKETSTSDLTLTLVIMFSSFLAYGYKSDKWKVHVNGAKQILLMRGYNKPFDKLVTELKEEGNSIGGELKKSKIIYFLIRWFAYIDIFTRLSSPLLPTNEDIVNYLNNDNADAISPISEVSVGSEEFKRSSNISQIDYEVDETNQTLIKDESFNGIDYMMGFDLKLLPIFSQLCDLIKYVNLLKKMNENGKLQLSPTLIENAINIQNKFESLKKTSYIEGIHPLNTIIATNSCFIFMGLIQLYKRVSLMNSDSKLIQSLCVQTLEAFDKYIDSKSQNAVALIFPLFVAGCEIRTSDLEIRQKFIDKLYDLKQNGAVSADCATEVMITCWNTNSNWYDVMKDENRKEVFL</sequence>
<dbReference type="Gene3D" id="4.10.240.10">
    <property type="entry name" value="Zn(2)-C6 fungal-type DNA-binding domain"/>
    <property type="match status" value="1"/>
</dbReference>
<dbReference type="InterPro" id="IPR021858">
    <property type="entry name" value="Fun_TF"/>
</dbReference>
<evidence type="ECO:0000256" key="1">
    <source>
        <dbReference type="ARBA" id="ARBA00004123"/>
    </source>
</evidence>
<dbReference type="InterPro" id="IPR036864">
    <property type="entry name" value="Zn2-C6_fun-type_DNA-bd_sf"/>
</dbReference>
<organism evidence="5 6">
    <name type="scientific">Pichia inconspicua</name>
    <dbReference type="NCBI Taxonomy" id="52247"/>
    <lineage>
        <taxon>Eukaryota</taxon>
        <taxon>Fungi</taxon>
        <taxon>Dikarya</taxon>
        <taxon>Ascomycota</taxon>
        <taxon>Saccharomycotina</taxon>
        <taxon>Pichiomycetes</taxon>
        <taxon>Pichiales</taxon>
        <taxon>Pichiaceae</taxon>
        <taxon>Pichia</taxon>
    </lineage>
</organism>
<name>A0A4T0WWP1_9ASCO</name>
<dbReference type="SUPFAM" id="SSF57701">
    <property type="entry name" value="Zn2/Cys6 DNA-binding domain"/>
    <property type="match status" value="1"/>
</dbReference>
<evidence type="ECO:0000313" key="5">
    <source>
        <dbReference type="EMBL" id="TID14848.1"/>
    </source>
</evidence>
<feature type="domain" description="Zn(2)-C6 fungal-type" evidence="4">
    <location>
        <begin position="39"/>
        <end position="69"/>
    </location>
</feature>
<dbReference type="OrthoDB" id="5229455at2759"/>
<dbReference type="GO" id="GO:0000981">
    <property type="term" value="F:DNA-binding transcription factor activity, RNA polymerase II-specific"/>
    <property type="evidence" value="ECO:0007669"/>
    <property type="project" value="InterPro"/>
</dbReference>
<protein>
    <recommendedName>
        <fullName evidence="4">Zn(2)-C6 fungal-type domain-containing protein</fullName>
    </recommendedName>
</protein>
<gene>
    <name evidence="5" type="ORF">CANINC_004519</name>
</gene>
<dbReference type="PROSITE" id="PS00463">
    <property type="entry name" value="ZN2_CY6_FUNGAL_1"/>
    <property type="match status" value="1"/>
</dbReference>
<accession>A0A4T0WWP1</accession>
<dbReference type="Pfam" id="PF00172">
    <property type="entry name" value="Zn_clus"/>
    <property type="match status" value="1"/>
</dbReference>
<feature type="region of interest" description="Disordered" evidence="3">
    <location>
        <begin position="139"/>
        <end position="164"/>
    </location>
</feature>
<feature type="compositionally biased region" description="Polar residues" evidence="3">
    <location>
        <begin position="15"/>
        <end position="26"/>
    </location>
</feature>
<dbReference type="PANTHER" id="PTHR37534:SF43">
    <property type="entry name" value="FINGER DOMAIN PROTEIN, PUTATIVE (AFU_ORTHOLOGUE AFUA_1G01850)-RELATED"/>
    <property type="match status" value="1"/>
</dbReference>
<dbReference type="GO" id="GO:0005634">
    <property type="term" value="C:nucleus"/>
    <property type="evidence" value="ECO:0007669"/>
    <property type="project" value="UniProtKB-SubCell"/>
</dbReference>
<dbReference type="SMART" id="SM00066">
    <property type="entry name" value="GAL4"/>
    <property type="match status" value="1"/>
</dbReference>
<dbReference type="PROSITE" id="PS50048">
    <property type="entry name" value="ZN2_CY6_FUNGAL_2"/>
    <property type="match status" value="1"/>
</dbReference>
<keyword evidence="6" id="KW-1185">Reference proteome</keyword>
<dbReference type="GO" id="GO:0045944">
    <property type="term" value="P:positive regulation of transcription by RNA polymerase II"/>
    <property type="evidence" value="ECO:0007669"/>
    <property type="project" value="TreeGrafter"/>
</dbReference>
<dbReference type="PANTHER" id="PTHR37534">
    <property type="entry name" value="TRANSCRIPTIONAL ACTIVATOR PROTEIN UGA3"/>
    <property type="match status" value="1"/>
</dbReference>
<evidence type="ECO:0000259" key="4">
    <source>
        <dbReference type="PROSITE" id="PS50048"/>
    </source>
</evidence>
<feature type="region of interest" description="Disordered" evidence="3">
    <location>
        <begin position="15"/>
        <end position="38"/>
    </location>
</feature>
<evidence type="ECO:0000313" key="6">
    <source>
        <dbReference type="Proteomes" id="UP000307173"/>
    </source>
</evidence>
<evidence type="ECO:0000256" key="2">
    <source>
        <dbReference type="ARBA" id="ARBA00023242"/>
    </source>
</evidence>
<keyword evidence="2" id="KW-0539">Nucleus</keyword>
<dbReference type="AlphaFoldDB" id="A0A4T0WWP1"/>
<comment type="subcellular location">
    <subcellularLocation>
        <location evidence="1">Nucleus</location>
    </subcellularLocation>
</comment>
<dbReference type="Proteomes" id="UP000307173">
    <property type="component" value="Unassembled WGS sequence"/>
</dbReference>
<evidence type="ECO:0000256" key="3">
    <source>
        <dbReference type="SAM" id="MobiDB-lite"/>
    </source>
</evidence>
<dbReference type="CDD" id="cd00067">
    <property type="entry name" value="GAL4"/>
    <property type="match status" value="1"/>
</dbReference>
<proteinExistence type="predicted"/>
<reference evidence="5 6" key="1">
    <citation type="journal article" date="2019" name="Front. Genet.">
        <title>Whole-Genome Sequencing of the Opportunistic Yeast Pathogen Candida inconspicua Uncovers Its Hybrid Origin.</title>
        <authorList>
            <person name="Mixao V."/>
            <person name="Hansen A.P."/>
            <person name="Saus E."/>
            <person name="Boekhout T."/>
            <person name="Lass-Florl C."/>
            <person name="Gabaldon T."/>
        </authorList>
    </citation>
    <scope>NUCLEOTIDE SEQUENCE [LARGE SCALE GENOMIC DNA]</scope>
    <source>
        <strain evidence="5 6">CBS 180</strain>
    </source>
</reference>
<dbReference type="GO" id="GO:0008270">
    <property type="term" value="F:zinc ion binding"/>
    <property type="evidence" value="ECO:0007669"/>
    <property type="project" value="InterPro"/>
</dbReference>
<feature type="compositionally biased region" description="Pro residues" evidence="3">
    <location>
        <begin position="151"/>
        <end position="161"/>
    </location>
</feature>
<dbReference type="InterPro" id="IPR001138">
    <property type="entry name" value="Zn2Cys6_DnaBD"/>
</dbReference>
<dbReference type="STRING" id="52247.A0A4T0WWP1"/>